<feature type="domain" description="N-acetyltransferase" evidence="1">
    <location>
        <begin position="24"/>
        <end position="189"/>
    </location>
</feature>
<dbReference type="AlphaFoldDB" id="A0AA37QC40"/>
<evidence type="ECO:0000259" key="1">
    <source>
        <dbReference type="PROSITE" id="PS51186"/>
    </source>
</evidence>
<dbReference type="Proteomes" id="UP001161325">
    <property type="component" value="Unassembled WGS sequence"/>
</dbReference>
<comment type="caution">
    <text evidence="2">The sequence shown here is derived from an EMBL/GenBank/DDBJ whole genome shotgun (WGS) entry which is preliminary data.</text>
</comment>
<dbReference type="InterPro" id="IPR016181">
    <property type="entry name" value="Acyl_CoA_acyltransferase"/>
</dbReference>
<dbReference type="Gene3D" id="3.40.630.30">
    <property type="match status" value="1"/>
</dbReference>
<dbReference type="RefSeq" id="WP_284347971.1">
    <property type="nucleotide sequence ID" value="NZ_BRXS01000001.1"/>
</dbReference>
<dbReference type="InterPro" id="IPR000182">
    <property type="entry name" value="GNAT_dom"/>
</dbReference>
<gene>
    <name evidence="2" type="ORF">rosag_00480</name>
</gene>
<name>A0AA37QC40_9BACT</name>
<dbReference type="GO" id="GO:0016747">
    <property type="term" value="F:acyltransferase activity, transferring groups other than amino-acyl groups"/>
    <property type="evidence" value="ECO:0007669"/>
    <property type="project" value="InterPro"/>
</dbReference>
<sequence length="193" mass="21812">MRDTEPARLLPDADRLPTLDTPRLRLRWLTPDDAPALFAIFGDPAVCRYWSRPPLTDVPDAHALLAEIAASFAERSLFQWGIAERDGGRLVGTCTLASLSPEHARAEVGFALARACWGRGYVAEALPAMVRFAFETLGLHRLEADADPRNAASIRALERVGFVREGHQRERYWMSDEWQDAILFGLLRRDWRD</sequence>
<accession>A0AA37QC40</accession>
<reference evidence="2" key="1">
    <citation type="submission" date="2022-08" db="EMBL/GenBank/DDBJ databases">
        <title>Draft genome sequencing of Roseisolibacter agri AW1220.</title>
        <authorList>
            <person name="Tobiishi Y."/>
            <person name="Tonouchi A."/>
        </authorList>
    </citation>
    <scope>NUCLEOTIDE SEQUENCE</scope>
    <source>
        <strain evidence="2">AW1220</strain>
    </source>
</reference>
<dbReference type="SUPFAM" id="SSF55729">
    <property type="entry name" value="Acyl-CoA N-acyltransferases (Nat)"/>
    <property type="match status" value="1"/>
</dbReference>
<proteinExistence type="predicted"/>
<organism evidence="2 3">
    <name type="scientific">Roseisolibacter agri</name>
    <dbReference type="NCBI Taxonomy" id="2014610"/>
    <lineage>
        <taxon>Bacteria</taxon>
        <taxon>Pseudomonadati</taxon>
        <taxon>Gemmatimonadota</taxon>
        <taxon>Gemmatimonadia</taxon>
        <taxon>Gemmatimonadales</taxon>
        <taxon>Gemmatimonadaceae</taxon>
        <taxon>Roseisolibacter</taxon>
    </lineage>
</organism>
<evidence type="ECO:0000313" key="2">
    <source>
        <dbReference type="EMBL" id="GLC23535.1"/>
    </source>
</evidence>
<dbReference type="PANTHER" id="PTHR43792">
    <property type="entry name" value="GNAT FAMILY, PUTATIVE (AFU_ORTHOLOGUE AFUA_3G00765)-RELATED-RELATED"/>
    <property type="match status" value="1"/>
</dbReference>
<dbReference type="PROSITE" id="PS51186">
    <property type="entry name" value="GNAT"/>
    <property type="match status" value="1"/>
</dbReference>
<dbReference type="Pfam" id="PF13302">
    <property type="entry name" value="Acetyltransf_3"/>
    <property type="match status" value="1"/>
</dbReference>
<dbReference type="EMBL" id="BRXS01000001">
    <property type="protein sequence ID" value="GLC23535.1"/>
    <property type="molecule type" value="Genomic_DNA"/>
</dbReference>
<evidence type="ECO:0000313" key="3">
    <source>
        <dbReference type="Proteomes" id="UP001161325"/>
    </source>
</evidence>
<keyword evidence="3" id="KW-1185">Reference proteome</keyword>
<dbReference type="InterPro" id="IPR051531">
    <property type="entry name" value="N-acetyltransferase"/>
</dbReference>
<protein>
    <submittedName>
        <fullName evidence="2">Acetyltransferase</fullName>
    </submittedName>
</protein>